<feature type="non-terminal residue" evidence="4">
    <location>
        <position position="1"/>
    </location>
</feature>
<evidence type="ECO:0000256" key="1">
    <source>
        <dbReference type="ARBA" id="ARBA00023002"/>
    </source>
</evidence>
<feature type="domain" description="Rieske-like [2Fe-2S]" evidence="3">
    <location>
        <begin position="2"/>
        <end position="96"/>
    </location>
</feature>
<evidence type="ECO:0000313" key="5">
    <source>
        <dbReference type="Proteomes" id="UP000534870"/>
    </source>
</evidence>
<dbReference type="GO" id="GO:0008942">
    <property type="term" value="F:nitrite reductase [NAD(P)H] activity"/>
    <property type="evidence" value="ECO:0007669"/>
    <property type="project" value="InterPro"/>
</dbReference>
<dbReference type="AlphaFoldDB" id="A0A7Y7J0P2"/>
<dbReference type="Gene3D" id="2.102.10.10">
    <property type="entry name" value="Rieske [2Fe-2S] iron-sulphur domain"/>
    <property type="match status" value="1"/>
</dbReference>
<evidence type="ECO:0000256" key="2">
    <source>
        <dbReference type="ARBA" id="ARBA00023063"/>
    </source>
</evidence>
<dbReference type="InterPro" id="IPR012748">
    <property type="entry name" value="Rieske-like_NirD"/>
</dbReference>
<dbReference type="SUPFAM" id="SSF50022">
    <property type="entry name" value="ISP domain"/>
    <property type="match status" value="1"/>
</dbReference>
<dbReference type="InterPro" id="IPR036922">
    <property type="entry name" value="Rieske_2Fe-2S_sf"/>
</dbReference>
<evidence type="ECO:0000259" key="3">
    <source>
        <dbReference type="Pfam" id="PF13806"/>
    </source>
</evidence>
<dbReference type="GO" id="GO:0042128">
    <property type="term" value="P:nitrate assimilation"/>
    <property type="evidence" value="ECO:0007669"/>
    <property type="project" value="UniProtKB-KW"/>
</dbReference>
<dbReference type="PANTHER" id="PTHR40562">
    <property type="match status" value="1"/>
</dbReference>
<dbReference type="Proteomes" id="UP000534870">
    <property type="component" value="Unassembled WGS sequence"/>
</dbReference>
<dbReference type="GO" id="GO:0051537">
    <property type="term" value="F:2 iron, 2 sulfur cluster binding"/>
    <property type="evidence" value="ECO:0007669"/>
    <property type="project" value="InterPro"/>
</dbReference>
<dbReference type="CDD" id="cd03529">
    <property type="entry name" value="Rieske_NirD"/>
    <property type="match status" value="1"/>
</dbReference>
<evidence type="ECO:0000313" key="4">
    <source>
        <dbReference type="EMBL" id="NVN13896.1"/>
    </source>
</evidence>
<dbReference type="RefSeq" id="WP_176642088.1">
    <property type="nucleotide sequence ID" value="NZ_JABXXP010001281.1"/>
</dbReference>
<dbReference type="InterPro" id="IPR017881">
    <property type="entry name" value="NirD"/>
</dbReference>
<organism evidence="4 5">
    <name type="scientific">Nguyenibacter vanlangensis</name>
    <dbReference type="NCBI Taxonomy" id="1216886"/>
    <lineage>
        <taxon>Bacteria</taxon>
        <taxon>Pseudomonadati</taxon>
        <taxon>Pseudomonadota</taxon>
        <taxon>Alphaproteobacteria</taxon>
        <taxon>Acetobacterales</taxon>
        <taxon>Acetobacteraceae</taxon>
        <taxon>Nguyenibacter</taxon>
    </lineage>
</organism>
<proteinExistence type="predicted"/>
<name>A0A7Y7J0P2_9PROT</name>
<sequence length="109" mass="11732">RSGVVAWHDGAQVALFYLPAEGGVAAQVYAVDNHDPFSGANVIGRGIVGDLKGQIVVASPLYKQHFRLVDGVCLEDASRRLRTWEARLTDGKVEIRARVPEAAPDLIPA</sequence>
<dbReference type="PANTHER" id="PTHR40562:SF1">
    <property type="entry name" value="NITRITE REDUCTASE (NADH) SMALL SUBUNIT"/>
    <property type="match status" value="1"/>
</dbReference>
<comment type="caution">
    <text evidence="4">The sequence shown here is derived from an EMBL/GenBank/DDBJ whole genome shotgun (WGS) entry which is preliminary data.</text>
</comment>
<keyword evidence="2" id="KW-0534">Nitrate assimilation</keyword>
<accession>A0A7Y7J0P2</accession>
<dbReference type="NCBIfam" id="TIGR02378">
    <property type="entry name" value="nirD_assim_sml"/>
    <property type="match status" value="1"/>
</dbReference>
<dbReference type="Pfam" id="PF13806">
    <property type="entry name" value="Rieske_2"/>
    <property type="match status" value="1"/>
</dbReference>
<keyword evidence="1" id="KW-0560">Oxidoreductase</keyword>
<dbReference type="EMBL" id="JABXXP010001281">
    <property type="protein sequence ID" value="NVN13896.1"/>
    <property type="molecule type" value="Genomic_DNA"/>
</dbReference>
<dbReference type="PROSITE" id="PS51300">
    <property type="entry name" value="NIRD"/>
    <property type="match status" value="1"/>
</dbReference>
<reference evidence="4 5" key="1">
    <citation type="submission" date="2020-06" db="EMBL/GenBank/DDBJ databases">
        <title>Description of novel acetic acid bacteria.</title>
        <authorList>
            <person name="Sombolestani A."/>
        </authorList>
    </citation>
    <scope>NUCLEOTIDE SEQUENCE [LARGE SCALE GENOMIC DNA]</scope>
    <source>
        <strain evidence="4 5">LMG 31431</strain>
    </source>
</reference>
<protein>
    <submittedName>
        <fullName evidence="4">Nitrite reductase small subunit NirD</fullName>
    </submittedName>
</protein>
<gene>
    <name evidence="4" type="primary">nirD</name>
    <name evidence="4" type="ORF">HUK84_22595</name>
</gene>